<dbReference type="GO" id="GO:0006811">
    <property type="term" value="P:monoatomic ion transport"/>
    <property type="evidence" value="ECO:0007669"/>
    <property type="project" value="UniProtKB-KW"/>
</dbReference>
<gene>
    <name evidence="14" type="ORF">IB211_00899c</name>
</gene>
<dbReference type="PANTHER" id="PTHR43298:SF2">
    <property type="entry name" value="FMN_FAD EXPORTER YEEO-RELATED"/>
    <property type="match status" value="1"/>
</dbReference>
<keyword evidence="9 13" id="KW-1133">Transmembrane helix</keyword>
<evidence type="ECO:0000256" key="9">
    <source>
        <dbReference type="ARBA" id="ARBA00022989"/>
    </source>
</evidence>
<evidence type="ECO:0000256" key="11">
    <source>
        <dbReference type="ARBA" id="ARBA00023136"/>
    </source>
</evidence>
<protein>
    <recommendedName>
        <fullName evidence="4">Probable multidrug resistance protein NorM</fullName>
    </recommendedName>
    <alternativeName>
        <fullName evidence="12">Multidrug-efflux transporter</fullName>
    </alternativeName>
</protein>
<dbReference type="PIRSF" id="PIRSF006603">
    <property type="entry name" value="DinF"/>
    <property type="match status" value="1"/>
</dbReference>
<reference evidence="15" key="2">
    <citation type="submission" date="2015-04" db="EMBL/GenBank/DDBJ databases">
        <title>A butyrogenic pathway from the amino acid lysine in a human gut commensal.</title>
        <authorList>
            <person name="de Vos W.M."/>
            <person name="Bui N.T.P."/>
            <person name="Plugge C.M."/>
            <person name="Ritari J."/>
        </authorList>
    </citation>
    <scope>NUCLEOTIDE SEQUENCE [LARGE SCALE GENOMIC DNA]</scope>
    <source>
        <strain evidence="15">AF211</strain>
    </source>
</reference>
<evidence type="ECO:0000256" key="3">
    <source>
        <dbReference type="ARBA" id="ARBA00010199"/>
    </source>
</evidence>
<feature type="transmembrane region" description="Helical" evidence="13">
    <location>
        <begin position="332"/>
        <end position="354"/>
    </location>
</feature>
<keyword evidence="8 13" id="KW-0812">Transmembrane</keyword>
<feature type="transmembrane region" description="Helical" evidence="13">
    <location>
        <begin position="99"/>
        <end position="121"/>
    </location>
</feature>
<comment type="function">
    <text evidence="1">Multidrug efflux pump.</text>
</comment>
<keyword evidence="5" id="KW-0813">Transport</keyword>
<dbReference type="eggNOG" id="COG0534">
    <property type="taxonomic scope" value="Bacteria"/>
</dbReference>
<evidence type="ECO:0000256" key="8">
    <source>
        <dbReference type="ARBA" id="ARBA00022692"/>
    </source>
</evidence>
<evidence type="ECO:0000256" key="13">
    <source>
        <dbReference type="SAM" id="Phobius"/>
    </source>
</evidence>
<dbReference type="STRING" id="1297617.IB211_00899c"/>
<feature type="transmembrane region" description="Helical" evidence="13">
    <location>
        <begin position="208"/>
        <end position="228"/>
    </location>
</feature>
<evidence type="ECO:0000313" key="14">
    <source>
        <dbReference type="EMBL" id="ALP93293.1"/>
    </source>
</evidence>
<feature type="transmembrane region" description="Helical" evidence="13">
    <location>
        <begin position="407"/>
        <end position="427"/>
    </location>
</feature>
<reference evidence="14 15" key="1">
    <citation type="journal article" date="2015" name="Nat. Commun.">
        <title>Production of butyrate from lysine and the Amadori product fructoselysine by a human gut commensal.</title>
        <authorList>
            <person name="Bui T.P."/>
            <person name="Ritari J."/>
            <person name="Boeren S."/>
            <person name="de Waard P."/>
            <person name="Plugge C.M."/>
            <person name="de Vos W.M."/>
        </authorList>
    </citation>
    <scope>NUCLEOTIDE SEQUENCE [LARGE SCALE GENOMIC DNA]</scope>
    <source>
        <strain evidence="14 15">AF211</strain>
    </source>
</reference>
<name>A0A0S2W1S2_9FIRM</name>
<evidence type="ECO:0000256" key="12">
    <source>
        <dbReference type="ARBA" id="ARBA00031636"/>
    </source>
</evidence>
<dbReference type="GO" id="GO:0005886">
    <property type="term" value="C:plasma membrane"/>
    <property type="evidence" value="ECO:0007669"/>
    <property type="project" value="UniProtKB-SubCell"/>
</dbReference>
<dbReference type="NCBIfam" id="TIGR00797">
    <property type="entry name" value="matE"/>
    <property type="match status" value="1"/>
</dbReference>
<evidence type="ECO:0000256" key="6">
    <source>
        <dbReference type="ARBA" id="ARBA00022449"/>
    </source>
</evidence>
<keyword evidence="15" id="KW-1185">Reference proteome</keyword>
<evidence type="ECO:0000256" key="7">
    <source>
        <dbReference type="ARBA" id="ARBA00022475"/>
    </source>
</evidence>
<dbReference type="KEGG" id="ibu:IB211_00899c"/>
<feature type="transmembrane region" description="Helical" evidence="13">
    <location>
        <begin position="169"/>
        <end position="188"/>
    </location>
</feature>
<dbReference type="GO" id="GO:0015297">
    <property type="term" value="F:antiporter activity"/>
    <property type="evidence" value="ECO:0007669"/>
    <property type="project" value="UniProtKB-KW"/>
</dbReference>
<evidence type="ECO:0000256" key="10">
    <source>
        <dbReference type="ARBA" id="ARBA00023065"/>
    </source>
</evidence>
<evidence type="ECO:0000256" key="5">
    <source>
        <dbReference type="ARBA" id="ARBA00022448"/>
    </source>
</evidence>
<organism evidence="14 15">
    <name type="scientific">Intestinimonas butyriciproducens</name>
    <dbReference type="NCBI Taxonomy" id="1297617"/>
    <lineage>
        <taxon>Bacteria</taxon>
        <taxon>Bacillati</taxon>
        <taxon>Bacillota</taxon>
        <taxon>Clostridia</taxon>
        <taxon>Eubacteriales</taxon>
        <taxon>Intestinimonas</taxon>
    </lineage>
</organism>
<keyword evidence="6" id="KW-0050">Antiport</keyword>
<dbReference type="EMBL" id="CP011307">
    <property type="protein sequence ID" value="ALP93293.1"/>
    <property type="molecule type" value="Genomic_DNA"/>
</dbReference>
<dbReference type="AlphaFoldDB" id="A0A0S2W1S2"/>
<dbReference type="InterPro" id="IPR050222">
    <property type="entry name" value="MATE_MdtK"/>
</dbReference>
<evidence type="ECO:0000256" key="4">
    <source>
        <dbReference type="ARBA" id="ARBA00020268"/>
    </source>
</evidence>
<evidence type="ECO:0000256" key="1">
    <source>
        <dbReference type="ARBA" id="ARBA00003408"/>
    </source>
</evidence>
<keyword evidence="7" id="KW-1003">Cell membrane</keyword>
<sequence>MGATTPARLTGGGDRLRILAHLAWPAIIEQILGTMVSYVDTGMVGVLGATSTAAVAINAASIWLVNGTLAGIGVGYSVQVANAIGAGDPEQARRVIRQAVLATAAAGLAVLAVFQLLAPYIPVWLGAKPEVLPYAVEYLRFYSLGLPFAAAVSVFSSILRCMGDTKRPLLFNTAANLLNIVFNFFLIYETRPVSLLGRTVTIPGAGLGVAGAAIASAMALAAAGVLTFRAAFDRRREIHIEWGEDFHPDRAIIRQAAHLGVPYIAERATINLGQVAMTFVVAKLGTVALAANHIATTAEGLCYLPAYGISFAATALVGQSVGAKNREDARAYGTLAGIAGFLLCSATGLALFFLARPLAGLFTTDQAVIDQAALVLRIVSVSEPFFAAFIVLSGALRGAHDVRFPMFLALFCMWGVRVVCAPILVFVLDVGLAGVWTAMAADLIFRGVLCAFRWKSGRWVAKAGLE</sequence>
<dbReference type="CDD" id="cd13137">
    <property type="entry name" value="MATE_NorM_like"/>
    <property type="match status" value="1"/>
</dbReference>
<evidence type="ECO:0000256" key="2">
    <source>
        <dbReference type="ARBA" id="ARBA00004651"/>
    </source>
</evidence>
<dbReference type="Proteomes" id="UP000064844">
    <property type="component" value="Chromosome"/>
</dbReference>
<keyword evidence="10" id="KW-0406">Ion transport</keyword>
<proteinExistence type="inferred from homology"/>
<comment type="subcellular location">
    <subcellularLocation>
        <location evidence="2">Cell membrane</location>
        <topology evidence="2">Multi-pass membrane protein</topology>
    </subcellularLocation>
</comment>
<keyword evidence="11 13" id="KW-0472">Membrane</keyword>
<dbReference type="GO" id="GO:0042910">
    <property type="term" value="F:xenobiotic transmembrane transporter activity"/>
    <property type="evidence" value="ECO:0007669"/>
    <property type="project" value="InterPro"/>
</dbReference>
<dbReference type="RefSeq" id="WP_058117238.1">
    <property type="nucleotide sequence ID" value="NZ_CP011307.1"/>
</dbReference>
<feature type="transmembrane region" description="Helical" evidence="13">
    <location>
        <begin position="141"/>
        <end position="162"/>
    </location>
</feature>
<dbReference type="Pfam" id="PF01554">
    <property type="entry name" value="MatE"/>
    <property type="match status" value="2"/>
</dbReference>
<dbReference type="InterPro" id="IPR002528">
    <property type="entry name" value="MATE_fam"/>
</dbReference>
<feature type="transmembrane region" description="Helical" evidence="13">
    <location>
        <begin position="374"/>
        <end position="395"/>
    </location>
</feature>
<comment type="similarity">
    <text evidence="3">Belongs to the multi antimicrobial extrusion (MATE) (TC 2.A.66.1) family.</text>
</comment>
<evidence type="ECO:0000313" key="15">
    <source>
        <dbReference type="Proteomes" id="UP000064844"/>
    </source>
</evidence>
<dbReference type="InterPro" id="IPR048279">
    <property type="entry name" value="MdtK-like"/>
</dbReference>
<accession>A0A0S2W1S2</accession>
<dbReference type="PANTHER" id="PTHR43298">
    <property type="entry name" value="MULTIDRUG RESISTANCE PROTEIN NORM-RELATED"/>
    <property type="match status" value="1"/>
</dbReference>